<dbReference type="Gene3D" id="2.60.40.10">
    <property type="entry name" value="Immunoglobulins"/>
    <property type="match status" value="2"/>
</dbReference>
<protein>
    <submittedName>
        <fullName evidence="9">S8 family serine peptidase</fullName>
    </submittedName>
</protein>
<sequence>MSNLWRFVRSKYNLILLINLILTSSLYSQTSQETKKGTIRVKIKSNEIDFFNHQLQKIDNKQLSIYSTGYQKFDRLNDKFHTTKIRRVFRNAGKFEERHKSYGFHQWYEIETDSLNEFGELLTSYSELDIIEFAEPKTVYKVFGDTSKEPPNDPFFDLQWHYHNTGQNYGTEGADISLLDAWKIETGLPDVVVGVIDGGIDTEHPDLKNRLWINVGEIPGNGIDDDGNGYVDDYYGWNYADNMPTIIPDSHGTHVAGTIGAENNNGKGVSGIAGGSDSENGIRMMSLQVFSHHMGTPTAGGFEEAFVYAADMGAVITNNSWGGGVESELQKETIRYFVENAGKDENGQQVGPVDGGVAVFAAGNFGSLSNIYTSPAFSFPAVMDEVISVANTDNTDKKALSSYFHETVDIAAPGTEIYSTLPGGKYGLMSGTSMAAPHVTGVAALIASSNAYSISADQIKDRLINYSTNIDHINASIIGYIGKGRLNAYSSLLKDIAAKPQIVSDWGFQYIQSTEVRIGWAFVNDNFGLTTKKYEILLAEGEFDTKTDFDSVASTQIFEAVTGNEFANYVIKNLSPSTKYSLGIKSVDQFGNRSELSEVFVFTTFEVTDLEWTNEEEAELELDVSNYNNPTTSISIVNHSSKLTQLQYVLNDYENDDKLLPLSNQRSFSTVLPFTSSGSLTLKPFRSTYVSTEPTNEEKELTLLPSSKIIDSVYHELGALPHEMVGYDGVSSEYANKFVAERDIEIGMVKAFLSSEMYESVPYSASIFIGGENQPSGRALSTVNFYVTDKKDGGWVEIYFKSPIKVNAGETFWISIAAPQGIFSPIGADDNLSWLNSGKSFSRATDQIHKEYTDLTKLMRVLLKIRAYEITEKAELISFSKSIHTISNGEEAKTDIVLTNSKKWKNGRYKLQVLGVHDEPSKSPLVKNVFVNVTGNTPALTYDIDEVYFGTLFENQSQNQKIYIKNEGNASSEPFNINISEEEYFEVYPNEVPSIEPGSRFEVTVSAKATDEVIEVEDEITFTNSSKKIPLKVNRKIGPKIISSINTIQFLGDSAFNITETRVAEFSLTNTGDEPTLVVFESIEERGYTSFVKNIIPSRAYINVGDTVSFIANINPHGLIIKSPYQSVTLYANHSVESTPIHFEIELLGLDKPIPIYDSIVDFGEAYYNEDLLLTTSFRIQNGSNMPGDFELIDISEGFSFGNSYPPSRLWPNSMFDFSLIATPETTGDLEGSFSFKLGDDIYEVKLQVKVTPHPTISVDSSSLIKSNEFVYGEIPEDKSTIMVKNESEDVDLIYSSKKPSWLREENEIINDSEGSDGYGYEYTLLDTLIWEDIKDIGYNINHELFPPEFAYQYKLEGFKIPFYGHYYDRFIVTSDALISFNQEKNIEDFFYTQPPIGYDIDKMSFPNERDHGIISAFLLKTAPSGLDDSGIYIYEHDDRVIIQFEKMLAYLSGSVGLSTLTTLQMVLYKNGDIDIAYKTLPDDFVDQWIGMKNIEGNHAWQYLDHSSLYLDIILGKILRIKAPKLHSLPPLSSKEITLEYFDSNTPVGEHYQDLIVHSNDLQNPGVATKMSLKINGEADLSIKEESLIFDQVPYLEDSVTSQSLTFHLINEGSLPVFTTGKLRHNTTFDFKLDTLLGAFTELSIPISYNVHSPHEVTDTLDLFFDNGEMLSLPLEGNAKLPAVMNYNLGTTSRNDTLDILVNQGQAPVHVIELSNIGEEQVLDYNLTLGIAKYGWGVDKTNNILPMSKAKSNEESKESIVINHNTFETFSMMQSYDFNTSKGGNISTNTFEKMNNEISITSFSDSISYDFPTNEPMRLLGRPNSEIQYAGKFEVDSPQGFTLTHIKNFFLKQSESEWKFEVIRGDTPSSNDVITSQAYVPTSLLGDMELIKLDKPLFFEQGETFVIKVITPEDVHYSLPVDLGVPSVLGKYFITINGGELWEEMSDSFYYTYAIKLRAMDAYGQEWVDISPRTGQINSTESDSITITTKMDNFETGSYEGYLYIDTNESLNKKTILPVAITYNAAPICKDSTHMILSEGDSVTWQIAIYDAENQKLSVSDTSNMEFFEYDMKNDSLSLKMMPSYTMSGDYFPSIEIKDELGAKTKIDFSIHVIDKKVAPIVVQPFDTLEVYTGSENILDLEGYFETLDGEKLSYYVKGLDETTIAWVNGSLLTISSVGEKSQKISIVAENESGLNVESELTVSIIEEPLSINGNLMNQKVYPNPTASNIFVKLPNSLINTSFNIEVMTILGKQLLSKEVKTDKPMIEVDLSTIPKGLYILNLNNENGNKISYKVIKE</sequence>
<dbReference type="CDD" id="cd07473">
    <property type="entry name" value="Peptidases_S8_Subtilisin_like"/>
    <property type="match status" value="1"/>
</dbReference>
<keyword evidence="4 5" id="KW-0720">Serine protease</keyword>
<dbReference type="GO" id="GO:0006508">
    <property type="term" value="P:proteolysis"/>
    <property type="evidence" value="ECO:0007669"/>
    <property type="project" value="UniProtKB-KW"/>
</dbReference>
<feature type="chain" id="PRO_5031196810" evidence="6">
    <location>
        <begin position="29"/>
        <end position="2298"/>
    </location>
</feature>
<dbReference type="SUPFAM" id="SSF49265">
    <property type="entry name" value="Fibronectin type III"/>
    <property type="match status" value="1"/>
</dbReference>
<feature type="active site" description="Charge relay system" evidence="5">
    <location>
        <position position="433"/>
    </location>
</feature>
<evidence type="ECO:0000256" key="3">
    <source>
        <dbReference type="ARBA" id="ARBA00022801"/>
    </source>
</evidence>
<dbReference type="PROSITE" id="PS00138">
    <property type="entry name" value="SUBTILASE_SER"/>
    <property type="match status" value="1"/>
</dbReference>
<evidence type="ECO:0000259" key="7">
    <source>
        <dbReference type="Pfam" id="PF00082"/>
    </source>
</evidence>
<dbReference type="PROSITE" id="PS00137">
    <property type="entry name" value="SUBTILASE_HIS"/>
    <property type="match status" value="1"/>
</dbReference>
<evidence type="ECO:0000313" key="10">
    <source>
        <dbReference type="Proteomes" id="UP000576082"/>
    </source>
</evidence>
<evidence type="ECO:0000256" key="6">
    <source>
        <dbReference type="SAM" id="SignalP"/>
    </source>
</evidence>
<dbReference type="EMBL" id="JABANE010000078">
    <property type="protein sequence ID" value="NME70894.1"/>
    <property type="molecule type" value="Genomic_DNA"/>
</dbReference>
<dbReference type="InterPro" id="IPR036852">
    <property type="entry name" value="Peptidase_S8/S53_dom_sf"/>
</dbReference>
<gene>
    <name evidence="9" type="ORF">HHU12_23165</name>
</gene>
<dbReference type="RefSeq" id="WP_169659121.1">
    <property type="nucleotide sequence ID" value="NZ_JABANE010000078.1"/>
</dbReference>
<evidence type="ECO:0000256" key="2">
    <source>
        <dbReference type="ARBA" id="ARBA00022670"/>
    </source>
</evidence>
<dbReference type="InterPro" id="IPR013783">
    <property type="entry name" value="Ig-like_fold"/>
</dbReference>
<feature type="active site" description="Charge relay system" evidence="5">
    <location>
        <position position="251"/>
    </location>
</feature>
<feature type="domain" description="Peptidase S8/S53" evidence="7">
    <location>
        <begin position="190"/>
        <end position="469"/>
    </location>
</feature>
<keyword evidence="10" id="KW-1185">Reference proteome</keyword>
<dbReference type="InterPro" id="IPR022398">
    <property type="entry name" value="Peptidase_S8_His-AS"/>
</dbReference>
<keyword evidence="3 5" id="KW-0378">Hydrolase</keyword>
<feature type="active site" description="Charge relay system" evidence="5">
    <location>
        <position position="197"/>
    </location>
</feature>
<accession>A0A7X9RY96</accession>
<dbReference type="InterPro" id="IPR036116">
    <property type="entry name" value="FN3_sf"/>
</dbReference>
<evidence type="ECO:0000256" key="4">
    <source>
        <dbReference type="ARBA" id="ARBA00022825"/>
    </source>
</evidence>
<dbReference type="Pfam" id="PF00082">
    <property type="entry name" value="Peptidase_S8"/>
    <property type="match status" value="1"/>
</dbReference>
<dbReference type="PRINTS" id="PR00723">
    <property type="entry name" value="SUBTILISIN"/>
</dbReference>
<dbReference type="InterPro" id="IPR026444">
    <property type="entry name" value="Secre_tail"/>
</dbReference>
<keyword evidence="6" id="KW-0732">Signal</keyword>
<dbReference type="Pfam" id="PF18962">
    <property type="entry name" value="Por_Secre_tail"/>
    <property type="match status" value="1"/>
</dbReference>
<dbReference type="SUPFAM" id="SSF52743">
    <property type="entry name" value="Subtilisin-like"/>
    <property type="match status" value="1"/>
</dbReference>
<proteinExistence type="inferred from homology"/>
<dbReference type="Proteomes" id="UP000576082">
    <property type="component" value="Unassembled WGS sequence"/>
</dbReference>
<name>A0A7X9RY96_9BACT</name>
<dbReference type="PROSITE" id="PS51892">
    <property type="entry name" value="SUBTILASE"/>
    <property type="match status" value="1"/>
</dbReference>
<feature type="domain" description="Secretion system C-terminal sorting" evidence="8">
    <location>
        <begin position="2221"/>
        <end position="2296"/>
    </location>
</feature>
<evidence type="ECO:0000256" key="1">
    <source>
        <dbReference type="ARBA" id="ARBA00011073"/>
    </source>
</evidence>
<dbReference type="GO" id="GO:0004252">
    <property type="term" value="F:serine-type endopeptidase activity"/>
    <property type="evidence" value="ECO:0007669"/>
    <property type="project" value="UniProtKB-UniRule"/>
</dbReference>
<comment type="similarity">
    <text evidence="1 5">Belongs to the peptidase S8 family.</text>
</comment>
<dbReference type="InterPro" id="IPR023828">
    <property type="entry name" value="Peptidase_S8_Ser-AS"/>
</dbReference>
<reference evidence="9 10" key="1">
    <citation type="submission" date="2020-04" db="EMBL/GenBank/DDBJ databases">
        <title>Flammeovirga sp. SR4, a novel species isolated from seawater.</title>
        <authorList>
            <person name="Wang X."/>
        </authorList>
    </citation>
    <scope>NUCLEOTIDE SEQUENCE [LARGE SCALE GENOMIC DNA]</scope>
    <source>
        <strain evidence="9 10">ATCC 23126</strain>
    </source>
</reference>
<evidence type="ECO:0000259" key="8">
    <source>
        <dbReference type="Pfam" id="PF18962"/>
    </source>
</evidence>
<evidence type="ECO:0000256" key="5">
    <source>
        <dbReference type="PROSITE-ProRule" id="PRU01240"/>
    </source>
</evidence>
<dbReference type="InterPro" id="IPR000209">
    <property type="entry name" value="Peptidase_S8/S53_dom"/>
</dbReference>
<dbReference type="NCBIfam" id="TIGR04183">
    <property type="entry name" value="Por_Secre_tail"/>
    <property type="match status" value="1"/>
</dbReference>
<feature type="signal peptide" evidence="6">
    <location>
        <begin position="1"/>
        <end position="28"/>
    </location>
</feature>
<evidence type="ECO:0000313" key="9">
    <source>
        <dbReference type="EMBL" id="NME70894.1"/>
    </source>
</evidence>
<organism evidence="9 10">
    <name type="scientific">Flammeovirga aprica JL-4</name>
    <dbReference type="NCBI Taxonomy" id="694437"/>
    <lineage>
        <taxon>Bacteria</taxon>
        <taxon>Pseudomonadati</taxon>
        <taxon>Bacteroidota</taxon>
        <taxon>Cytophagia</taxon>
        <taxon>Cytophagales</taxon>
        <taxon>Flammeovirgaceae</taxon>
        <taxon>Flammeovirga</taxon>
    </lineage>
</organism>
<keyword evidence="2 5" id="KW-0645">Protease</keyword>
<dbReference type="InterPro" id="IPR034204">
    <property type="entry name" value="PfSUB1-like_cat_dom"/>
</dbReference>
<dbReference type="PANTHER" id="PTHR43806:SF11">
    <property type="entry name" value="CEREVISIN-RELATED"/>
    <property type="match status" value="1"/>
</dbReference>
<dbReference type="InterPro" id="IPR015500">
    <property type="entry name" value="Peptidase_S8_subtilisin-rel"/>
</dbReference>
<dbReference type="InterPro" id="IPR050131">
    <property type="entry name" value="Peptidase_S8_subtilisin-like"/>
</dbReference>
<comment type="caution">
    <text evidence="9">The sequence shown here is derived from an EMBL/GenBank/DDBJ whole genome shotgun (WGS) entry which is preliminary data.</text>
</comment>
<dbReference type="Gene3D" id="3.40.50.200">
    <property type="entry name" value="Peptidase S8/S53 domain"/>
    <property type="match status" value="1"/>
</dbReference>
<dbReference type="PANTHER" id="PTHR43806">
    <property type="entry name" value="PEPTIDASE S8"/>
    <property type="match status" value="1"/>
</dbReference>